<dbReference type="AlphaFoldDB" id="A0A2M7GB64"/>
<dbReference type="SUPFAM" id="SSF81464">
    <property type="entry name" value="Cytochrome c oxidase subunit II-like, transmembrane region"/>
    <property type="match status" value="1"/>
</dbReference>
<proteinExistence type="inferred from homology"/>
<evidence type="ECO:0000256" key="10">
    <source>
        <dbReference type="ARBA" id="ARBA00022982"/>
    </source>
</evidence>
<dbReference type="CDD" id="cd13919">
    <property type="entry name" value="CuRO_HCO_II_like_5"/>
    <property type="match status" value="1"/>
</dbReference>
<keyword evidence="10" id="KW-0249">Electron transport</keyword>
<dbReference type="InterPro" id="IPR036909">
    <property type="entry name" value="Cyt_c-like_dom_sf"/>
</dbReference>
<evidence type="ECO:0000256" key="19">
    <source>
        <dbReference type="SAM" id="Phobius"/>
    </source>
</evidence>
<name>A0A2M7GB64_9BACT</name>
<dbReference type="PANTHER" id="PTHR22888">
    <property type="entry name" value="CYTOCHROME C OXIDASE, SUBUNIT II"/>
    <property type="match status" value="1"/>
</dbReference>
<evidence type="ECO:0000256" key="11">
    <source>
        <dbReference type="ARBA" id="ARBA00022989"/>
    </source>
</evidence>
<feature type="transmembrane region" description="Helical" evidence="19">
    <location>
        <begin position="20"/>
        <end position="44"/>
    </location>
</feature>
<dbReference type="Gene3D" id="2.60.40.420">
    <property type="entry name" value="Cupredoxins - blue copper proteins"/>
    <property type="match status" value="1"/>
</dbReference>
<dbReference type="GO" id="GO:0042773">
    <property type="term" value="P:ATP synthesis coupled electron transport"/>
    <property type="evidence" value="ECO:0007669"/>
    <property type="project" value="TreeGrafter"/>
</dbReference>
<dbReference type="InterPro" id="IPR002429">
    <property type="entry name" value="CcO_II-like_C"/>
</dbReference>
<dbReference type="SUPFAM" id="SSF46626">
    <property type="entry name" value="Cytochrome c"/>
    <property type="match status" value="1"/>
</dbReference>
<evidence type="ECO:0000256" key="13">
    <source>
        <dbReference type="ARBA" id="ARBA00023008"/>
    </source>
</evidence>
<dbReference type="Proteomes" id="UP000231019">
    <property type="component" value="Unassembled WGS sequence"/>
</dbReference>
<feature type="region of interest" description="Disordered" evidence="18">
    <location>
        <begin position="230"/>
        <end position="265"/>
    </location>
</feature>
<protein>
    <recommendedName>
        <fullName evidence="3">cytochrome-c oxidase</fullName>
        <ecNumber evidence="3">7.1.1.9</ecNumber>
    </recommendedName>
    <alternativeName>
        <fullName evidence="16">Cytochrome aa3 subunit 2</fullName>
    </alternativeName>
</protein>
<gene>
    <name evidence="22" type="primary">coxB</name>
    <name evidence="22" type="ORF">COW36_00835</name>
</gene>
<evidence type="ECO:0000256" key="16">
    <source>
        <dbReference type="ARBA" id="ARBA00031399"/>
    </source>
</evidence>
<keyword evidence="13" id="KW-0186">Copper</keyword>
<accession>A0A2M7GB64</accession>
<dbReference type="GO" id="GO:0016020">
    <property type="term" value="C:membrane"/>
    <property type="evidence" value="ECO:0007669"/>
    <property type="project" value="UniProtKB-SubCell"/>
</dbReference>
<keyword evidence="6" id="KW-0679">Respiratory chain</keyword>
<keyword evidence="4" id="KW-0813">Transport</keyword>
<dbReference type="InterPro" id="IPR009056">
    <property type="entry name" value="Cyt_c-like_dom"/>
</dbReference>
<dbReference type="Gene3D" id="1.10.760.10">
    <property type="entry name" value="Cytochrome c-like domain"/>
    <property type="match status" value="1"/>
</dbReference>
<evidence type="ECO:0000256" key="12">
    <source>
        <dbReference type="ARBA" id="ARBA00023004"/>
    </source>
</evidence>
<keyword evidence="11 19" id="KW-1133">Transmembrane helix</keyword>
<evidence type="ECO:0000259" key="20">
    <source>
        <dbReference type="PROSITE" id="PS50857"/>
    </source>
</evidence>
<dbReference type="GO" id="GO:0016491">
    <property type="term" value="F:oxidoreductase activity"/>
    <property type="evidence" value="ECO:0007669"/>
    <property type="project" value="InterPro"/>
</dbReference>
<keyword evidence="12 17" id="KW-0408">Iron</keyword>
<evidence type="ECO:0000256" key="1">
    <source>
        <dbReference type="ARBA" id="ARBA00004141"/>
    </source>
</evidence>
<evidence type="ECO:0000313" key="23">
    <source>
        <dbReference type="Proteomes" id="UP000231019"/>
    </source>
</evidence>
<feature type="transmembrane region" description="Helical" evidence="19">
    <location>
        <begin position="65"/>
        <end position="82"/>
    </location>
</feature>
<dbReference type="NCBIfam" id="TIGR02866">
    <property type="entry name" value="CoxB"/>
    <property type="match status" value="1"/>
</dbReference>
<dbReference type="PROSITE" id="PS50857">
    <property type="entry name" value="COX2_CUA"/>
    <property type="match status" value="1"/>
</dbReference>
<organism evidence="22 23">
    <name type="scientific">bacterium (Candidatus Blackallbacteria) CG17_big_fil_post_rev_8_21_14_2_50_48_46</name>
    <dbReference type="NCBI Taxonomy" id="2014261"/>
    <lineage>
        <taxon>Bacteria</taxon>
        <taxon>Candidatus Blackallbacteria</taxon>
    </lineage>
</organism>
<dbReference type="PROSITE" id="PS00078">
    <property type="entry name" value="COX2"/>
    <property type="match status" value="1"/>
</dbReference>
<dbReference type="InterPro" id="IPR045187">
    <property type="entry name" value="CcO_II"/>
</dbReference>
<evidence type="ECO:0000256" key="18">
    <source>
        <dbReference type="SAM" id="MobiDB-lite"/>
    </source>
</evidence>
<evidence type="ECO:0000256" key="6">
    <source>
        <dbReference type="ARBA" id="ARBA00022660"/>
    </source>
</evidence>
<dbReference type="InterPro" id="IPR008972">
    <property type="entry name" value="Cupredoxin"/>
</dbReference>
<dbReference type="InterPro" id="IPR001505">
    <property type="entry name" value="Copper_CuA"/>
</dbReference>
<dbReference type="Pfam" id="PF00116">
    <property type="entry name" value="COX2"/>
    <property type="match status" value="1"/>
</dbReference>
<keyword evidence="14 19" id="KW-0472">Membrane</keyword>
<evidence type="ECO:0000256" key="17">
    <source>
        <dbReference type="PROSITE-ProRule" id="PRU00433"/>
    </source>
</evidence>
<evidence type="ECO:0000256" key="8">
    <source>
        <dbReference type="ARBA" id="ARBA00022723"/>
    </source>
</evidence>
<evidence type="ECO:0000256" key="7">
    <source>
        <dbReference type="ARBA" id="ARBA00022692"/>
    </source>
</evidence>
<comment type="caution">
    <text evidence="22">The sequence shown here is derived from an EMBL/GenBank/DDBJ whole genome shotgun (WGS) entry which is preliminary data.</text>
</comment>
<dbReference type="EC" id="7.1.1.9" evidence="3"/>
<dbReference type="GO" id="GO:0004129">
    <property type="term" value="F:cytochrome-c oxidase activity"/>
    <property type="evidence" value="ECO:0007669"/>
    <property type="project" value="UniProtKB-EC"/>
</dbReference>
<evidence type="ECO:0000256" key="9">
    <source>
        <dbReference type="ARBA" id="ARBA00022967"/>
    </source>
</evidence>
<feature type="domain" description="Cytochrome oxidase subunit II copper A binding" evidence="20">
    <location>
        <begin position="101"/>
        <end position="221"/>
    </location>
</feature>
<keyword evidence="7 19" id="KW-0812">Transmembrane</keyword>
<keyword evidence="5 17" id="KW-0349">Heme</keyword>
<keyword evidence="8 17" id="KW-0479">Metal-binding</keyword>
<dbReference type="EMBL" id="PFFQ01000004">
    <property type="protein sequence ID" value="PIW19414.1"/>
    <property type="molecule type" value="Genomic_DNA"/>
</dbReference>
<keyword evidence="9" id="KW-1278">Translocase</keyword>
<dbReference type="PROSITE" id="PS51007">
    <property type="entry name" value="CYTC"/>
    <property type="match status" value="1"/>
</dbReference>
<evidence type="ECO:0000256" key="3">
    <source>
        <dbReference type="ARBA" id="ARBA00012949"/>
    </source>
</evidence>
<dbReference type="GO" id="GO:0005507">
    <property type="term" value="F:copper ion binding"/>
    <property type="evidence" value="ECO:0007669"/>
    <property type="project" value="InterPro"/>
</dbReference>
<comment type="similarity">
    <text evidence="2">Belongs to the cytochrome c oxidase subunit 2 family.</text>
</comment>
<dbReference type="GO" id="GO:0020037">
    <property type="term" value="F:heme binding"/>
    <property type="evidence" value="ECO:0007669"/>
    <property type="project" value="InterPro"/>
</dbReference>
<evidence type="ECO:0000256" key="14">
    <source>
        <dbReference type="ARBA" id="ARBA00023136"/>
    </source>
</evidence>
<evidence type="ECO:0000259" key="21">
    <source>
        <dbReference type="PROSITE" id="PS51007"/>
    </source>
</evidence>
<comment type="function">
    <text evidence="15">Subunits I and II form the functional core of the enzyme complex. Electrons originating in cytochrome c are transferred via heme a and Cu(A) to the binuclear center formed by heme a3 and Cu(B).</text>
</comment>
<dbReference type="InterPro" id="IPR036257">
    <property type="entry name" value="Cyt_c_oxidase_su2_TM_sf"/>
</dbReference>
<evidence type="ECO:0000313" key="22">
    <source>
        <dbReference type="EMBL" id="PIW19414.1"/>
    </source>
</evidence>
<dbReference type="Pfam" id="PF00034">
    <property type="entry name" value="Cytochrom_C"/>
    <property type="match status" value="1"/>
</dbReference>
<dbReference type="SUPFAM" id="SSF49503">
    <property type="entry name" value="Cupredoxins"/>
    <property type="match status" value="1"/>
</dbReference>
<sequence length="359" mass="40218">MNFLPLPENISTFGVELDSLAHLITIITMTAFVIAEGILFYFILRFRKKANQKASYIPGNNWKQLRWIFIPLLVVVGFDFLIDEKNTHAWTMIKQEIPEKKHYELVEITGQQFSWLFRYPGKDGLLGTVDDFTSTNELHIPVNETIVFYLKAKDVLHSFYVPNMRFKQDAVPGRTIKGWFDSTKTGTFDIACAEICGGGHSIMKASLIVQNKQDYQNWIEQESAKIKLPAPGDLKAPVASPSPTAAEHGTASSHSTEAAQPAAKTISGEQLLKDKGCLGCHTLDGSKLVGPTYKGLVGRKETILTQDKEHEITVDEAYLRRSIQEPNADIVKGYSALMPQTPLSEEELNTIINYLKELK</sequence>
<comment type="subcellular location">
    <subcellularLocation>
        <location evidence="1">Membrane</location>
        <topology evidence="1">Multi-pass membrane protein</topology>
    </subcellularLocation>
</comment>
<dbReference type="InterPro" id="IPR014222">
    <property type="entry name" value="Cyt_c_oxidase_su2"/>
</dbReference>
<feature type="domain" description="Cytochrome c" evidence="21">
    <location>
        <begin position="263"/>
        <end position="359"/>
    </location>
</feature>
<dbReference type="Gene3D" id="1.10.287.90">
    <property type="match status" value="1"/>
</dbReference>
<evidence type="ECO:0000256" key="4">
    <source>
        <dbReference type="ARBA" id="ARBA00022448"/>
    </source>
</evidence>
<evidence type="ECO:0000256" key="5">
    <source>
        <dbReference type="ARBA" id="ARBA00022617"/>
    </source>
</evidence>
<evidence type="ECO:0000256" key="2">
    <source>
        <dbReference type="ARBA" id="ARBA00007866"/>
    </source>
</evidence>
<dbReference type="PANTHER" id="PTHR22888:SF9">
    <property type="entry name" value="CYTOCHROME C OXIDASE SUBUNIT 2"/>
    <property type="match status" value="1"/>
</dbReference>
<evidence type="ECO:0000256" key="15">
    <source>
        <dbReference type="ARBA" id="ARBA00024688"/>
    </source>
</evidence>
<reference evidence="22 23" key="1">
    <citation type="submission" date="2017-09" db="EMBL/GenBank/DDBJ databases">
        <title>Depth-based differentiation of microbial function through sediment-hosted aquifers and enrichment of novel symbionts in the deep terrestrial subsurface.</title>
        <authorList>
            <person name="Probst A.J."/>
            <person name="Ladd B."/>
            <person name="Jarett J.K."/>
            <person name="Geller-Mcgrath D.E."/>
            <person name="Sieber C.M."/>
            <person name="Emerson J.B."/>
            <person name="Anantharaman K."/>
            <person name="Thomas B.C."/>
            <person name="Malmstrom R."/>
            <person name="Stieglmeier M."/>
            <person name="Klingl A."/>
            <person name="Woyke T."/>
            <person name="Ryan C.M."/>
            <person name="Banfield J.F."/>
        </authorList>
    </citation>
    <scope>NUCLEOTIDE SEQUENCE [LARGE SCALE GENOMIC DNA]</scope>
    <source>
        <strain evidence="22">CG17_big_fil_post_rev_8_21_14_2_50_48_46</strain>
    </source>
</reference>